<dbReference type="PANTHER" id="PTHR16057">
    <property type="entry name" value="WINS1, 2 PROTEIN"/>
    <property type="match status" value="1"/>
</dbReference>
<dbReference type="AlphaFoldDB" id="S8C869"/>
<dbReference type="PANTHER" id="PTHR16057:SF1">
    <property type="entry name" value="PROTEIN LINES HOMOLOG 1"/>
    <property type="match status" value="1"/>
</dbReference>
<proteinExistence type="predicted"/>
<protein>
    <submittedName>
        <fullName evidence="1">Uncharacterized protein</fullName>
    </submittedName>
</protein>
<dbReference type="InterPro" id="IPR024875">
    <property type="entry name" value="Protein_Lines"/>
</dbReference>
<gene>
    <name evidence="1" type="ORF">M569_11743</name>
</gene>
<organism evidence="1 2">
    <name type="scientific">Genlisea aurea</name>
    <dbReference type="NCBI Taxonomy" id="192259"/>
    <lineage>
        <taxon>Eukaryota</taxon>
        <taxon>Viridiplantae</taxon>
        <taxon>Streptophyta</taxon>
        <taxon>Embryophyta</taxon>
        <taxon>Tracheophyta</taxon>
        <taxon>Spermatophyta</taxon>
        <taxon>Magnoliopsida</taxon>
        <taxon>eudicotyledons</taxon>
        <taxon>Gunneridae</taxon>
        <taxon>Pentapetalae</taxon>
        <taxon>asterids</taxon>
        <taxon>lamiids</taxon>
        <taxon>Lamiales</taxon>
        <taxon>Lentibulariaceae</taxon>
        <taxon>Genlisea</taxon>
    </lineage>
</organism>
<sequence>ILKQVQQWTHELDSEEVERLVESDDGQSFAAATLHSNCCEFLPNMIGDLMLLLSIKNQYISHLVGNTLLAISEFLLKIDTCWDYFLHLLCYCVKLAIGACLGSSSGFFIPNTGLPRLDSSDAESLLKSKLKSANFSMAAELLSALHKFQKYLKKKDSDEAMKAGFEDLEGATILFASYIQFVCSLVGQSSSLEDEEIYSPIIRRIINIVPSLISWCRVKPQSGYNIRLSHYCSHKVLELMAKLSSRDLELAIFITWIDLLQKNFEHVLLEPIHGVRFTEDGALEGSPFGSSLSTPGKQNVPSRHLQRLSVFLFLKFSLALARSDGDSDSSSSGKDVSEKLHEWLLAQAPPPADIYVKGELSSKQCLQFSLSFLRLFMPEDDILFEVLLVLLRVQFHRTYL</sequence>
<feature type="non-terminal residue" evidence="1">
    <location>
        <position position="1"/>
    </location>
</feature>
<evidence type="ECO:0000313" key="2">
    <source>
        <dbReference type="Proteomes" id="UP000015453"/>
    </source>
</evidence>
<dbReference type="EMBL" id="AUSU01005733">
    <property type="protein sequence ID" value="EPS63044.1"/>
    <property type="molecule type" value="Genomic_DNA"/>
</dbReference>
<evidence type="ECO:0000313" key="1">
    <source>
        <dbReference type="EMBL" id="EPS63044.1"/>
    </source>
</evidence>
<dbReference type="Proteomes" id="UP000015453">
    <property type="component" value="Unassembled WGS sequence"/>
</dbReference>
<keyword evidence="2" id="KW-1185">Reference proteome</keyword>
<comment type="caution">
    <text evidence="1">The sequence shown here is derived from an EMBL/GenBank/DDBJ whole genome shotgun (WGS) entry which is preliminary data.</text>
</comment>
<dbReference type="OrthoDB" id="8251209at2759"/>
<reference evidence="1 2" key="1">
    <citation type="journal article" date="2013" name="BMC Genomics">
        <title>The miniature genome of a carnivorous plant Genlisea aurea contains a low number of genes and short non-coding sequences.</title>
        <authorList>
            <person name="Leushkin E.V."/>
            <person name="Sutormin R.A."/>
            <person name="Nabieva E.R."/>
            <person name="Penin A.A."/>
            <person name="Kondrashov A.S."/>
            <person name="Logacheva M.D."/>
        </authorList>
    </citation>
    <scope>NUCLEOTIDE SEQUENCE [LARGE SCALE GENOMIC DNA]</scope>
</reference>
<accession>S8C869</accession>
<name>S8C869_9LAMI</name>